<accession>A0AAQ0B1B7</accession>
<proteinExistence type="predicted"/>
<evidence type="ECO:0000313" key="2">
    <source>
        <dbReference type="Proteomes" id="UP000663124"/>
    </source>
</evidence>
<dbReference type="Proteomes" id="UP000663124">
    <property type="component" value="Plasmid p2"/>
</dbReference>
<dbReference type="EMBL" id="CP043887">
    <property type="protein sequence ID" value="QOI45039.1"/>
    <property type="molecule type" value="Genomic_DNA"/>
</dbReference>
<evidence type="ECO:0000313" key="1">
    <source>
        <dbReference type="EMBL" id="QOI45039.1"/>
    </source>
</evidence>
<keyword evidence="1" id="KW-0614">Plasmid</keyword>
<dbReference type="Gene3D" id="2.60.40.3680">
    <property type="match status" value="1"/>
</dbReference>
<protein>
    <submittedName>
        <fullName evidence="1">Uncharacterized protein</fullName>
    </submittedName>
</protein>
<dbReference type="AlphaFoldDB" id="A0AAQ0B1B7"/>
<geneLocation type="plasmid" evidence="1 2">
    <name>p2</name>
</geneLocation>
<organism evidence="1 2">
    <name type="scientific">Leptospira interrogans serovar Canicola</name>
    <dbReference type="NCBI Taxonomy" id="211880"/>
    <lineage>
        <taxon>Bacteria</taxon>
        <taxon>Pseudomonadati</taxon>
        <taxon>Spirochaetota</taxon>
        <taxon>Spirochaetia</taxon>
        <taxon>Leptospirales</taxon>
        <taxon>Leptospiraceae</taxon>
        <taxon>Leptospira</taxon>
    </lineage>
</organism>
<gene>
    <name evidence="1" type="ORF">Lepto782_22890</name>
</gene>
<reference evidence="1" key="1">
    <citation type="submission" date="2019-09" db="EMBL/GenBank/DDBJ databases">
        <title>Comparative Genomics of Leptospira interrogans Reveals Genome Plasticity - A Common Adaptive Strategy for Survival in Various Hosts.</title>
        <authorList>
            <person name="Ramli S.R."/>
            <person name="Bunk B."/>
            <person name="Goris M."/>
            <person name="Bhuju S."/>
            <person name="Jarek M."/>
            <person name="Sproer C."/>
            <person name="Mustakim S."/>
            <person name="Strommenger B."/>
            <person name="Pessler F."/>
        </authorList>
    </citation>
    <scope>NUCLEOTIDE SEQUENCE</scope>
    <source>
        <strain evidence="1">782</strain>
        <plasmid evidence="1">p2</plasmid>
    </source>
</reference>
<name>A0AAQ0B1B7_LEPIR</name>
<sequence length="209" mass="24845">MLFRGTIIFLFLLSLCNLNSMPRFKSEKVTLFVRKNRIVNVRIDFNFEGTRGFRERLIFPENSLIKYRNFRTFWNNSELECSRLEPPMGEYFKLGDDLYSSMITFKVDSKGHLNSNHTVSYDYDLVRWENDKYDNREGDYLEYILKTGSLWGGRLESLMISVSFEEPVCSRIEKVNSTYAGNCVNEFLWEFHGKNIKLDKNLQLLIRDY</sequence>